<dbReference type="AlphaFoldDB" id="A0A8B2NMK1"/>
<keyword evidence="1" id="KW-1133">Transmembrane helix</keyword>
<name>A0A8B2NMK1_9HYPH</name>
<dbReference type="Proteomes" id="UP000249590">
    <property type="component" value="Unassembled WGS sequence"/>
</dbReference>
<gene>
    <name evidence="2" type="ORF">DLJ53_28180</name>
</gene>
<protein>
    <submittedName>
        <fullName evidence="2">Uncharacterized protein</fullName>
    </submittedName>
</protein>
<keyword evidence="1" id="KW-0472">Membrane</keyword>
<reference evidence="2 3" key="1">
    <citation type="submission" date="2018-05" db="EMBL/GenBank/DDBJ databases">
        <title>Acuticoccus sediminis sp. nov., isolated from deep-sea sediment of Indian Ocean.</title>
        <authorList>
            <person name="Liu X."/>
            <person name="Lai Q."/>
            <person name="Du Y."/>
            <person name="Sun F."/>
            <person name="Zhang X."/>
            <person name="Wang S."/>
            <person name="Shao Z."/>
        </authorList>
    </citation>
    <scope>NUCLEOTIDE SEQUENCE [LARGE SCALE GENOMIC DNA]</scope>
    <source>
        <strain evidence="2 3">PTG4-2</strain>
    </source>
</reference>
<keyword evidence="3" id="KW-1185">Reference proteome</keyword>
<organism evidence="2 3">
    <name type="scientific">Acuticoccus sediminis</name>
    <dbReference type="NCBI Taxonomy" id="2184697"/>
    <lineage>
        <taxon>Bacteria</taxon>
        <taxon>Pseudomonadati</taxon>
        <taxon>Pseudomonadota</taxon>
        <taxon>Alphaproteobacteria</taxon>
        <taxon>Hyphomicrobiales</taxon>
        <taxon>Amorphaceae</taxon>
        <taxon>Acuticoccus</taxon>
    </lineage>
</organism>
<dbReference type="EMBL" id="QHHQ01000008">
    <property type="protein sequence ID" value="RAH97725.1"/>
    <property type="molecule type" value="Genomic_DNA"/>
</dbReference>
<keyword evidence="1" id="KW-0812">Transmembrane</keyword>
<accession>A0A8B2NMK1</accession>
<evidence type="ECO:0000256" key="1">
    <source>
        <dbReference type="SAM" id="Phobius"/>
    </source>
</evidence>
<feature type="transmembrane region" description="Helical" evidence="1">
    <location>
        <begin position="180"/>
        <end position="201"/>
    </location>
</feature>
<proteinExistence type="predicted"/>
<comment type="caution">
    <text evidence="2">The sequence shown here is derived from an EMBL/GenBank/DDBJ whole genome shotgun (WGS) entry which is preliminary data.</text>
</comment>
<evidence type="ECO:0000313" key="2">
    <source>
        <dbReference type="EMBL" id="RAH97725.1"/>
    </source>
</evidence>
<sequence>MATHVDDFRPLPIAEGYHRLVEGPLATHDEAPTPWHLALTERIDTGRSWELPVVLAHRAVARGARLSDVTEADTVIWATGAVDAALAPAGEARYLAEKLAHSAPSLDVAGPRAHFLVAVDAPDGALVAEAARRIGGTAHTFSTFEDIERMLDAVIGSRTPAPANPPAGKGEVRTAKPAAILIRAAVLAALAAAIAFGVSILGEETGTGERLAAMIRMEQLTAPTREACIDAVLSGGALTARRLPLDEPVLEIPATPATCALRFVTLGATPVTVRFDDRLQDTLIAADAPVGRAITVVNGSHYTLVFRASPAGRTTGLTLGAGGREERRTLAFGAEDR</sequence>
<evidence type="ECO:0000313" key="3">
    <source>
        <dbReference type="Proteomes" id="UP000249590"/>
    </source>
</evidence>